<name>A0A1A9Z2H7_GLOPL</name>
<dbReference type="Proteomes" id="UP000092445">
    <property type="component" value="Unassembled WGS sequence"/>
</dbReference>
<reference evidence="2" key="1">
    <citation type="submission" date="2014-03" db="EMBL/GenBank/DDBJ databases">
        <authorList>
            <person name="Aksoy S."/>
            <person name="Warren W."/>
            <person name="Wilson R.K."/>
        </authorList>
    </citation>
    <scope>NUCLEOTIDE SEQUENCE [LARGE SCALE GENOMIC DNA]</scope>
    <source>
        <strain evidence="2">IAEA</strain>
    </source>
</reference>
<dbReference type="VEuPathDB" id="VectorBase:GPAI001726"/>
<sequence>MPALKKYSVCFPNAFNIAKVDKFKYTLEGVCMHMNAYTSLGFMDFTIRVCIEYVSLIPVYLICAPSCLSTKIDIHTTNLFTLRIEQQCLWPLPPYTAEVIRNLRITRIHMEALEGEVKECRQRKTNNNSNNNNNFMRSFNLKARLWLDDNIARKEPNVF</sequence>
<reference evidence="1" key="2">
    <citation type="submission" date="2020-05" db="UniProtKB">
        <authorList>
            <consortium name="EnsemblMetazoa"/>
        </authorList>
    </citation>
    <scope>IDENTIFICATION</scope>
    <source>
        <strain evidence="1">IAEA</strain>
    </source>
</reference>
<dbReference type="VEuPathDB" id="VectorBase:GPAI001727"/>
<evidence type="ECO:0000313" key="1">
    <source>
        <dbReference type="EnsemblMetazoa" id="GPAI001726-PA"/>
    </source>
</evidence>
<dbReference type="EnsemblMetazoa" id="GPAI001727-RA">
    <property type="protein sequence ID" value="GPAI001727-PA"/>
    <property type="gene ID" value="GPAI001727"/>
</dbReference>
<keyword evidence="2" id="KW-1185">Reference proteome</keyword>
<protein>
    <submittedName>
        <fullName evidence="1">Uncharacterized protein</fullName>
    </submittedName>
</protein>
<accession>A0A1A9Z2H7</accession>
<organism evidence="1 2">
    <name type="scientific">Glossina pallidipes</name>
    <name type="common">Tsetse fly</name>
    <dbReference type="NCBI Taxonomy" id="7398"/>
    <lineage>
        <taxon>Eukaryota</taxon>
        <taxon>Metazoa</taxon>
        <taxon>Ecdysozoa</taxon>
        <taxon>Arthropoda</taxon>
        <taxon>Hexapoda</taxon>
        <taxon>Insecta</taxon>
        <taxon>Pterygota</taxon>
        <taxon>Neoptera</taxon>
        <taxon>Endopterygota</taxon>
        <taxon>Diptera</taxon>
        <taxon>Brachycera</taxon>
        <taxon>Muscomorpha</taxon>
        <taxon>Hippoboscoidea</taxon>
        <taxon>Glossinidae</taxon>
        <taxon>Glossina</taxon>
    </lineage>
</organism>
<evidence type="ECO:0000313" key="2">
    <source>
        <dbReference type="Proteomes" id="UP000092445"/>
    </source>
</evidence>
<dbReference type="EnsemblMetazoa" id="GPAI001726-RA">
    <property type="protein sequence ID" value="GPAI001726-PA"/>
    <property type="gene ID" value="GPAI001726"/>
</dbReference>
<proteinExistence type="predicted"/>
<dbReference type="AlphaFoldDB" id="A0A1A9Z2H7"/>